<gene>
    <name evidence="1" type="ORF">AB0I59_02710</name>
</gene>
<comment type="caution">
    <text evidence="1">The sequence shown here is derived from an EMBL/GenBank/DDBJ whole genome shotgun (WGS) entry which is preliminary data.</text>
</comment>
<evidence type="ECO:0000313" key="2">
    <source>
        <dbReference type="Proteomes" id="UP001551675"/>
    </source>
</evidence>
<sequence>MTEMVPNPLYEALGNALRTVEPLVREIESTIEAPYQDFHSGNVWSGPAARRFDAQLAHHRARVRGSADKFLADLHGELARTPPKVTLDEARAITRRYRLP</sequence>
<organism evidence="1 2">
    <name type="scientific">Microtetraspora glauca</name>
    <dbReference type="NCBI Taxonomy" id="1996"/>
    <lineage>
        <taxon>Bacteria</taxon>
        <taxon>Bacillati</taxon>
        <taxon>Actinomycetota</taxon>
        <taxon>Actinomycetes</taxon>
        <taxon>Streptosporangiales</taxon>
        <taxon>Streptosporangiaceae</taxon>
        <taxon>Microtetraspora</taxon>
    </lineage>
</organism>
<name>A0ABV3G7C8_MICGL</name>
<evidence type="ECO:0008006" key="3">
    <source>
        <dbReference type="Google" id="ProtNLM"/>
    </source>
</evidence>
<dbReference type="Proteomes" id="UP001551675">
    <property type="component" value="Unassembled WGS sequence"/>
</dbReference>
<dbReference type="EMBL" id="JBFALK010000001">
    <property type="protein sequence ID" value="MEV0967522.1"/>
    <property type="molecule type" value="Genomic_DNA"/>
</dbReference>
<keyword evidence="2" id="KW-1185">Reference proteome</keyword>
<dbReference type="RefSeq" id="WP_358129343.1">
    <property type="nucleotide sequence ID" value="NZ_JBFALK010000001.1"/>
</dbReference>
<protein>
    <recommendedName>
        <fullName evidence="3">WXG100 family type VII secretion target</fullName>
    </recommendedName>
</protein>
<accession>A0ABV3G7C8</accession>
<reference evidence="1 2" key="1">
    <citation type="submission" date="2024-06" db="EMBL/GenBank/DDBJ databases">
        <title>The Natural Products Discovery Center: Release of the First 8490 Sequenced Strains for Exploring Actinobacteria Biosynthetic Diversity.</title>
        <authorList>
            <person name="Kalkreuter E."/>
            <person name="Kautsar S.A."/>
            <person name="Yang D."/>
            <person name="Bader C.D."/>
            <person name="Teijaro C.N."/>
            <person name="Fluegel L."/>
            <person name="Davis C.M."/>
            <person name="Simpson J.R."/>
            <person name="Lauterbach L."/>
            <person name="Steele A.D."/>
            <person name="Gui C."/>
            <person name="Meng S."/>
            <person name="Li G."/>
            <person name="Viehrig K."/>
            <person name="Ye F."/>
            <person name="Su P."/>
            <person name="Kiefer A.F."/>
            <person name="Nichols A."/>
            <person name="Cepeda A.J."/>
            <person name="Yan W."/>
            <person name="Fan B."/>
            <person name="Jiang Y."/>
            <person name="Adhikari A."/>
            <person name="Zheng C.-J."/>
            <person name="Schuster L."/>
            <person name="Cowan T.M."/>
            <person name="Smanski M.J."/>
            <person name="Chevrette M.G."/>
            <person name="De Carvalho L.P.S."/>
            <person name="Shen B."/>
        </authorList>
    </citation>
    <scope>NUCLEOTIDE SEQUENCE [LARGE SCALE GENOMIC DNA]</scope>
    <source>
        <strain evidence="1 2">NPDC050100</strain>
    </source>
</reference>
<proteinExistence type="predicted"/>
<evidence type="ECO:0000313" key="1">
    <source>
        <dbReference type="EMBL" id="MEV0967522.1"/>
    </source>
</evidence>